<dbReference type="KEGG" id="sgbi:P3F81_07825"/>
<evidence type="ECO:0000313" key="4">
    <source>
        <dbReference type="Proteomes" id="UP001243623"/>
    </source>
</evidence>
<dbReference type="PROSITE" id="PS50983">
    <property type="entry name" value="FE_B12_PBP"/>
    <property type="match status" value="1"/>
</dbReference>
<gene>
    <name evidence="3" type="ORF">P3F81_07825</name>
</gene>
<dbReference type="GO" id="GO:0071281">
    <property type="term" value="P:cellular response to iron ion"/>
    <property type="evidence" value="ECO:0007669"/>
    <property type="project" value="TreeGrafter"/>
</dbReference>
<dbReference type="Gene3D" id="3.40.50.1980">
    <property type="entry name" value="Nitrogenase molybdenum iron protein domain"/>
    <property type="match status" value="2"/>
</dbReference>
<comment type="similarity">
    <text evidence="1">Belongs to the bacterial solute-binding protein 8 family.</text>
</comment>
<dbReference type="PANTHER" id="PTHR30535:SF34">
    <property type="entry name" value="MOLYBDATE-BINDING PROTEIN MOLA"/>
    <property type="match status" value="1"/>
</dbReference>
<dbReference type="EMBL" id="CP120678">
    <property type="protein sequence ID" value="WIW69825.1"/>
    <property type="molecule type" value="Genomic_DNA"/>
</dbReference>
<dbReference type="AlphaFoldDB" id="A0A9Y2AI37"/>
<protein>
    <submittedName>
        <fullName evidence="3">ABC transporter substrate-binding protein</fullName>
    </submittedName>
</protein>
<feature type="domain" description="Fe/B12 periplasmic-binding" evidence="2">
    <location>
        <begin position="59"/>
        <end position="321"/>
    </location>
</feature>
<evidence type="ECO:0000256" key="1">
    <source>
        <dbReference type="ARBA" id="ARBA00008814"/>
    </source>
</evidence>
<dbReference type="PANTHER" id="PTHR30535">
    <property type="entry name" value="VITAMIN B12-BINDING PROTEIN"/>
    <property type="match status" value="1"/>
</dbReference>
<evidence type="ECO:0000259" key="2">
    <source>
        <dbReference type="PROSITE" id="PS50983"/>
    </source>
</evidence>
<dbReference type="InterPro" id="IPR002491">
    <property type="entry name" value="ABC_transptr_periplasmic_BD"/>
</dbReference>
<proteinExistence type="inferred from homology"/>
<dbReference type="Proteomes" id="UP001243623">
    <property type="component" value="Chromosome"/>
</dbReference>
<dbReference type="SUPFAM" id="SSF53807">
    <property type="entry name" value="Helical backbone' metal receptor"/>
    <property type="match status" value="1"/>
</dbReference>
<accession>A0A9Y2AI37</accession>
<name>A0A9Y2AI37_9FIRM</name>
<evidence type="ECO:0000313" key="3">
    <source>
        <dbReference type="EMBL" id="WIW69825.1"/>
    </source>
</evidence>
<dbReference type="Pfam" id="PF01497">
    <property type="entry name" value="Peripla_BP_2"/>
    <property type="match status" value="1"/>
</dbReference>
<organism evidence="3 4">
    <name type="scientific">Selenobaculum gibii</name>
    <dbReference type="NCBI Taxonomy" id="3054208"/>
    <lineage>
        <taxon>Bacteria</taxon>
        <taxon>Bacillati</taxon>
        <taxon>Bacillota</taxon>
        <taxon>Negativicutes</taxon>
        <taxon>Selenomonadales</taxon>
        <taxon>Selenomonadaceae</taxon>
        <taxon>Selenobaculum</taxon>
    </lineage>
</organism>
<dbReference type="InterPro" id="IPR050902">
    <property type="entry name" value="ABC_Transporter_SBP"/>
</dbReference>
<reference evidence="3" key="1">
    <citation type="submission" date="2023-03" db="EMBL/GenBank/DDBJ databases">
        <title>Selenobaculum gbiensis gen. nov. sp. nov., a new bacterium isolated from the gut microbiota of IBD patient.</title>
        <authorList>
            <person name="Yeo S."/>
            <person name="Park H."/>
            <person name="Huh C.S."/>
        </authorList>
    </citation>
    <scope>NUCLEOTIDE SEQUENCE</scope>
    <source>
        <strain evidence="3">ICN-92133</strain>
    </source>
</reference>
<sequence>MMKNKWKQKYQIGLILCSIFIFLLCCGCGKNGESQLSQDAYEVMDSQGTVVKIPHKPNKILTLSMHTDIIALGMVTTDKMVGVNALLDDPYSSNIVEKAKKIPVKIKDPSPEQVFALKPDLIIASGWTPADTVSSLRELGFPVIVTPEVATLADTQATIKLIAQALKEEEKGDLILAKMKEELADIQAKVEQIPENQRKKIVLISLMTTYGGSGCTFDAMCNYAGVINGVAAAGIKNGQVLTKEMIVGINPDIFLMPSYQDHGTYDVGEFNQEYLNDPSLQTVTAIKNNGLRYPREGYIYNASQDFVYGVKEIAYAVYGDAFAQPANQHISFSGE</sequence>
<keyword evidence="4" id="KW-1185">Reference proteome</keyword>
<dbReference type="RefSeq" id="WP_147669857.1">
    <property type="nucleotide sequence ID" value="NZ_CP120678.1"/>
</dbReference>